<comment type="caution">
    <text evidence="3">The sequence shown here is derived from an EMBL/GenBank/DDBJ whole genome shotgun (WGS) entry which is preliminary data.</text>
</comment>
<keyword evidence="1" id="KW-0862">Zinc</keyword>
<accession>A0A852TM58</accession>
<organism evidence="3 4">
    <name type="scientific">Neobacillus niacini</name>
    <dbReference type="NCBI Taxonomy" id="86668"/>
    <lineage>
        <taxon>Bacteria</taxon>
        <taxon>Bacillati</taxon>
        <taxon>Bacillota</taxon>
        <taxon>Bacilli</taxon>
        <taxon>Bacillales</taxon>
        <taxon>Bacillaceae</taxon>
        <taxon>Neobacillus</taxon>
    </lineage>
</organism>
<gene>
    <name evidence="3" type="ORF">F4694_005436</name>
</gene>
<reference evidence="4" key="2">
    <citation type="submission" date="2020-08" db="EMBL/GenBank/DDBJ databases">
        <title>The Agave Microbiome: Exploring the role of microbial communities in plant adaptations to desert environments.</title>
        <authorList>
            <person name="Partida-Martinez L.P."/>
        </authorList>
    </citation>
    <scope>NUCLEOTIDE SEQUENCE [LARGE SCALE GENOMIC DNA]</scope>
    <source>
        <strain evidence="4">AT2.8</strain>
    </source>
</reference>
<dbReference type="InterPro" id="IPR007527">
    <property type="entry name" value="Znf_SWIM"/>
</dbReference>
<name>A0A852TM58_9BACI</name>
<dbReference type="Pfam" id="PF21810">
    <property type="entry name" value="DUF6880"/>
    <property type="match status" value="1"/>
</dbReference>
<reference evidence="4" key="1">
    <citation type="submission" date="2020-07" db="EMBL/GenBank/DDBJ databases">
        <authorList>
            <person name="Partida-Martinez L."/>
            <person name="Huntemann M."/>
            <person name="Clum A."/>
            <person name="Wang J."/>
            <person name="Palaniappan K."/>
            <person name="Ritter S."/>
            <person name="Chen I.-M."/>
            <person name="Stamatis D."/>
            <person name="Reddy T."/>
            <person name="O'Malley R."/>
            <person name="Daum C."/>
            <person name="Shapiro N."/>
            <person name="Ivanova N."/>
            <person name="Kyrpides N."/>
            <person name="Woyke T."/>
        </authorList>
    </citation>
    <scope>NUCLEOTIDE SEQUENCE [LARGE SCALE GENOMIC DNA]</scope>
    <source>
        <strain evidence="4">AT2.8</strain>
    </source>
</reference>
<dbReference type="InterPro" id="IPR049245">
    <property type="entry name" value="DUF6880"/>
</dbReference>
<evidence type="ECO:0000256" key="1">
    <source>
        <dbReference type="PROSITE-ProRule" id="PRU00325"/>
    </source>
</evidence>
<evidence type="ECO:0000313" key="3">
    <source>
        <dbReference type="EMBL" id="NYE08587.1"/>
    </source>
</evidence>
<dbReference type="Proteomes" id="UP000548423">
    <property type="component" value="Unassembled WGS sequence"/>
</dbReference>
<feature type="domain" description="SWIM-type" evidence="2">
    <location>
        <begin position="50"/>
        <end position="86"/>
    </location>
</feature>
<dbReference type="GO" id="GO:0008270">
    <property type="term" value="F:zinc ion binding"/>
    <property type="evidence" value="ECO:0007669"/>
    <property type="project" value="UniProtKB-KW"/>
</dbReference>
<keyword evidence="1" id="KW-0479">Metal-binding</keyword>
<protein>
    <recommendedName>
        <fullName evidence="2">SWIM-type domain-containing protein</fullName>
    </recommendedName>
</protein>
<keyword evidence="1" id="KW-0863">Zinc-finger</keyword>
<evidence type="ECO:0000259" key="2">
    <source>
        <dbReference type="PROSITE" id="PS50966"/>
    </source>
</evidence>
<dbReference type="EMBL" id="JACCBX010000015">
    <property type="protein sequence ID" value="NYE08587.1"/>
    <property type="molecule type" value="Genomic_DNA"/>
</dbReference>
<dbReference type="AlphaFoldDB" id="A0A852TM58"/>
<evidence type="ECO:0000313" key="4">
    <source>
        <dbReference type="Proteomes" id="UP000548423"/>
    </source>
</evidence>
<sequence>MKLIDFEQAIDNRILKRGLDYFDQGHVVSLETKDKKKYKARVDGSEVYRVEISLNLNDEIEESYCDCPYDLGEFCKHEAAVLFALRNRKTFGEPAVVVENDLKQILAEQNKDELVRILLEISDDYPDIEKRLLFKFANNEDEITASKKLIREYINHAKRNGFIDWRHVDSALQGAEMTLKKAQEKIEMGDSETAVLLALEVLSPVVKMIQYCDDSNGGVSFIMNWAISTIEQAVTTNLEQLDEKEQKKLFEVILKEALKKQFDGWSDWRFELLNVCAIFSHKKDLRKKLEKQLEMLEQKAGTSWGEEYEKKQVKLLQFEIIEKCDGTSAAEKFIYKNIKISDFREKAITRALQNSDYEKVLELSISGEEVDKGYRGLVHKWQEYRYQAYEGLDDVENQRKLAYEFLFNHEYSYYMKLKELYELDEWPEVLGRLIEAFEKERYQSTVYIEILKEEKLTQQIIEYCKKHKSLIMDLYPYLMESHFEEANDQFINYIELSAEGTSDRRGYRNVCKLIKTYKKAFGTIHSHKLIGELKQRYQKRPAFIDELGKIR</sequence>
<dbReference type="Pfam" id="PF04434">
    <property type="entry name" value="SWIM"/>
    <property type="match status" value="1"/>
</dbReference>
<dbReference type="PROSITE" id="PS50966">
    <property type="entry name" value="ZF_SWIM"/>
    <property type="match status" value="1"/>
</dbReference>
<proteinExistence type="predicted"/>